<protein>
    <submittedName>
        <fullName evidence="4">Isopeptide-forming domain-containing fimbrial protein</fullName>
    </submittedName>
</protein>
<feature type="region of interest" description="Disordered" evidence="1">
    <location>
        <begin position="2076"/>
        <end position="2118"/>
    </location>
</feature>
<keyword evidence="2" id="KW-0812">Transmembrane</keyword>
<comment type="caution">
    <text evidence="4">The sequence shown here is derived from an EMBL/GenBank/DDBJ whole genome shotgun (WGS) entry which is preliminary data.</text>
</comment>
<dbReference type="InterPro" id="IPR026466">
    <property type="entry name" value="Fim_isopep_form_D2_dom"/>
</dbReference>
<gene>
    <name evidence="4" type="ORF">H9631_13560</name>
</gene>
<feature type="domain" description="DUF11" evidence="3">
    <location>
        <begin position="2113"/>
        <end position="2228"/>
    </location>
</feature>
<dbReference type="NCBIfam" id="TIGR01167">
    <property type="entry name" value="LPXTG_anchor"/>
    <property type="match status" value="1"/>
</dbReference>
<evidence type="ECO:0000256" key="2">
    <source>
        <dbReference type="SAM" id="Phobius"/>
    </source>
</evidence>
<dbReference type="InterPro" id="IPR047589">
    <property type="entry name" value="DUF11_rpt"/>
</dbReference>
<feature type="domain" description="DUF11" evidence="3">
    <location>
        <begin position="1137"/>
        <end position="1249"/>
    </location>
</feature>
<feature type="domain" description="DUF11" evidence="3">
    <location>
        <begin position="1978"/>
        <end position="2081"/>
    </location>
</feature>
<feature type="region of interest" description="Disordered" evidence="1">
    <location>
        <begin position="1375"/>
        <end position="1420"/>
    </location>
</feature>
<dbReference type="NCBIfam" id="TIGR04226">
    <property type="entry name" value="RrgB_K2N_iso_D2"/>
    <property type="match status" value="15"/>
</dbReference>
<dbReference type="InterPro" id="IPR008966">
    <property type="entry name" value="Adhesion_dom_sf"/>
</dbReference>
<feature type="domain" description="DUF11" evidence="3">
    <location>
        <begin position="652"/>
        <end position="768"/>
    </location>
</feature>
<feature type="compositionally biased region" description="Acidic residues" evidence="1">
    <location>
        <begin position="207"/>
        <end position="217"/>
    </location>
</feature>
<dbReference type="SUPFAM" id="SSF82171">
    <property type="entry name" value="DPP6 N-terminal domain-like"/>
    <property type="match status" value="1"/>
</dbReference>
<evidence type="ECO:0000313" key="5">
    <source>
        <dbReference type="Proteomes" id="UP000648182"/>
    </source>
</evidence>
<dbReference type="InterPro" id="IPR001434">
    <property type="entry name" value="OmcB-like_DUF11"/>
</dbReference>
<dbReference type="InterPro" id="IPR051172">
    <property type="entry name" value="Chlamydia_OmcB"/>
</dbReference>
<reference evidence="4 5" key="1">
    <citation type="submission" date="2020-08" db="EMBL/GenBank/DDBJ databases">
        <title>A Genomic Blueprint of the Chicken Gut Microbiome.</title>
        <authorList>
            <person name="Gilroy R."/>
            <person name="Ravi A."/>
            <person name="Getino M."/>
            <person name="Pursley I."/>
            <person name="Horton D.L."/>
            <person name="Alikhan N.-F."/>
            <person name="Baker D."/>
            <person name="Gharbi K."/>
            <person name="Hall N."/>
            <person name="Watson M."/>
            <person name="Adriaenssens E.M."/>
            <person name="Foster-Nyarko E."/>
            <person name="Jarju S."/>
            <person name="Secka A."/>
            <person name="Antonio M."/>
            <person name="Oren A."/>
            <person name="Chaudhuri R."/>
            <person name="La Ragione R.M."/>
            <person name="Hildebrand F."/>
            <person name="Pallen M.J."/>
        </authorList>
    </citation>
    <scope>NUCLEOTIDE SEQUENCE [LARGE SCALE GENOMIC DNA]</scope>
    <source>
        <strain evidence="4 5">Sa1BUA2</strain>
    </source>
</reference>
<feature type="domain" description="DUF11" evidence="3">
    <location>
        <begin position="2808"/>
        <end position="2913"/>
    </location>
</feature>
<dbReference type="InterPro" id="IPR011042">
    <property type="entry name" value="6-blade_b-propeller_TolB-like"/>
</dbReference>
<dbReference type="Pfam" id="PF01345">
    <property type="entry name" value="DUF11"/>
    <property type="match status" value="15"/>
</dbReference>
<dbReference type="Proteomes" id="UP000648182">
    <property type="component" value="Unassembled WGS sequence"/>
</dbReference>
<feature type="compositionally biased region" description="Basic and acidic residues" evidence="1">
    <location>
        <begin position="2917"/>
        <end position="2928"/>
    </location>
</feature>
<dbReference type="EMBL" id="JACSPV010000024">
    <property type="protein sequence ID" value="MBD8006103.1"/>
    <property type="molecule type" value="Genomic_DNA"/>
</dbReference>
<feature type="domain" description="DUF11" evidence="3">
    <location>
        <begin position="1556"/>
        <end position="1659"/>
    </location>
</feature>
<dbReference type="NCBIfam" id="TIGR01451">
    <property type="entry name" value="B_ant_repeat"/>
    <property type="match status" value="16"/>
</dbReference>
<feature type="region of interest" description="Disordered" evidence="1">
    <location>
        <begin position="185"/>
        <end position="238"/>
    </location>
</feature>
<feature type="domain" description="DUF11" evidence="3">
    <location>
        <begin position="1414"/>
        <end position="1526"/>
    </location>
</feature>
<organism evidence="4 5">
    <name type="scientific">Bacillus norwichensis</name>
    <dbReference type="NCBI Taxonomy" id="2762217"/>
    <lineage>
        <taxon>Bacteria</taxon>
        <taxon>Bacillati</taxon>
        <taxon>Bacillota</taxon>
        <taxon>Bacilli</taxon>
        <taxon>Bacillales</taxon>
        <taxon>Bacillaceae</taxon>
        <taxon>Bacillus</taxon>
    </lineage>
</organism>
<feature type="compositionally biased region" description="Basic and acidic residues" evidence="1">
    <location>
        <begin position="1810"/>
        <end position="1842"/>
    </location>
</feature>
<evidence type="ECO:0000313" key="4">
    <source>
        <dbReference type="EMBL" id="MBD8006103.1"/>
    </source>
</evidence>
<feature type="domain" description="DUF11" evidence="3">
    <location>
        <begin position="2255"/>
        <end position="2357"/>
    </location>
</feature>
<feature type="region of interest" description="Disordered" evidence="1">
    <location>
        <begin position="2630"/>
        <end position="2672"/>
    </location>
</feature>
<feature type="compositionally biased region" description="Basic and acidic residues" evidence="1">
    <location>
        <begin position="1391"/>
        <end position="1420"/>
    </location>
</feature>
<feature type="transmembrane region" description="Helical" evidence="2">
    <location>
        <begin position="2961"/>
        <end position="2979"/>
    </location>
</feature>
<feature type="domain" description="DUF11" evidence="3">
    <location>
        <begin position="2391"/>
        <end position="2502"/>
    </location>
</feature>
<dbReference type="PANTHER" id="PTHR34819">
    <property type="entry name" value="LARGE CYSTEINE-RICH PERIPLASMIC PROTEIN OMCB"/>
    <property type="match status" value="1"/>
</dbReference>
<feature type="compositionally biased region" description="Basic and acidic residues" evidence="1">
    <location>
        <begin position="2378"/>
        <end position="2395"/>
    </location>
</feature>
<keyword evidence="2" id="KW-1133">Transmembrane helix</keyword>
<evidence type="ECO:0000259" key="3">
    <source>
        <dbReference type="Pfam" id="PF01345"/>
    </source>
</evidence>
<proteinExistence type="predicted"/>
<dbReference type="SUPFAM" id="SSF49401">
    <property type="entry name" value="Bacterial adhesins"/>
    <property type="match status" value="15"/>
</dbReference>
<feature type="region of interest" description="Disordered" evidence="1">
    <location>
        <begin position="1795"/>
        <end position="1842"/>
    </location>
</feature>
<feature type="compositionally biased region" description="Basic and acidic residues" evidence="1">
    <location>
        <begin position="1668"/>
        <end position="1697"/>
    </location>
</feature>
<keyword evidence="5" id="KW-1185">Reference proteome</keyword>
<feature type="region of interest" description="Disordered" evidence="1">
    <location>
        <begin position="2905"/>
        <end position="2954"/>
    </location>
</feature>
<feature type="domain" description="DUF11" evidence="3">
    <location>
        <begin position="1279"/>
        <end position="1382"/>
    </location>
</feature>
<dbReference type="RefSeq" id="WP_191813646.1">
    <property type="nucleotide sequence ID" value="NZ_JACSPV010000024.1"/>
</dbReference>
<sequence>MSLAISKRLKAGFKKSIIFFAMILVTLNGMLPSFANPVQAAEMETTEAIEQPNVSKDIEGEEVKEISTGEDYNYHVSVELPENISGYGSIEILDNLNKHLAVQGTAVLIDEEENDTYTVVVDGQKVSLELAKDELEELAGKEVKLQITTQVKEDAAATADKIENVAQIVINDDLIMETNPAVVTPIDLEEKDQMGPDELKEEKDQAESDELKEEENQAEPNEPKEENDKDVESDDQTSTKEILAAPLNQVQAVEGITINDTDSYSITSIDGAMYIIQYDGNNPSAAPKGKVKLDNPAINNSLALGKNEDVFYANAGANLYKIYPNGKTEFVTNLAGGTVAGAISPDGKNYVYFVTKSGELYIETVDLATKGKKSVPIQDKSGFANLGGGDLVFDADGNLWFSRWQDTPVKSVLAKVDVEKGILESVIPIVADNGKNFTRSGALSFLPNGKLLTVGIYSTAGTPYLFELDPATGIATELTAFQLGTTDFASRVYPSIKPDLKIEKRNDPSDTVFPGDTVTYTLKVTNTGTLASTLTKMNDDLPEGTSYVPGTTTLNGEKVADVAETSPIFTGMPVHSPGESLVGILYAGEKNAAVVTFQVKVNDGVQPGTEIKNIATVSGDSIAVISSNEVSNKVVGTPVLESEKSAKLHEKVDGNVDTDHPESGDTLVYTIQTRNTIENSSVKNLVISDTIPEGLEYVPGTLTVDDKKVSDEEDDDQGEFVDNKVTGKFGDVTDTEWHTITFQVKVKEGQAGKTIKNTATVTGDNLDKPDKPETSIVVYPLDPPSGVCGPTVALINGSFEGGPERGSYQNIPYMFLESEVPGWNTTDDSQGVKIIEIWDYKQGYPAGAVNNFPAPPDGNRYAELNAYDNGLLYQDVKTTPGQTIYWRLAHMGRQGVDTMQLRIGPVTNDPYDTPVIEQMSDGNTKWGTYTGTYTVPEGQTVTRFGFEAVSTAGGNLGAGNFLDDIFLGTEACITAEKSVSPEGDVFPGDELTYEVTVKNAGGDVASNTVIEDAIPEGTEYVPGSMKILSGPKKGDVTDEKDNDVGHYTDGKVTFNIGDLPNTNDLPDGVTVQFKVKALSDHAGKDVINKAQVKHKNLLTGKDEETETNETKTPIKYKDPVLKSEKSAVIKEKAEGNTDRDNPEVGDTLLYTIKTQNTNKDSLVKNLVISDEIPEGLEYVAGSLKVDDESVTDAKDDDKGHAVDGKISGQFGDIKGTDWHTLTFEVKVKAGQAGMDIKNIATVKGDNIDKPDEPEEEVKIYPREPKLESEKSATNAEKGKETFEVGDTIVYTIKTRNKVSDSLVSNLTIEDTLPAGLELIADSLKASHGGTVEENNGVITAKFGEVADTEWRTVTFEAKIKSGQSGKEIKNTAKVTVDEIEEPEEPTTTVKVDPKEPKLESKKSSKLEKKAEGNTDAKNPEVGDTIRYTITTKNMIADSLVKNLVITDTIPSGLSYVAGSLEVDGESVTDAKDEDAGHVVDGKVAGTIGDVTDTKEHTINFLVTVDKGQAGADIKNIATVKGENIDKPDEPEEEVKIYPREPKLEAEKSATNAEKGKETFEVGDTIIYTIKTRNKVSDSLVSNLTIVDTLPVGLELIADSLKANHGGTVEEKDGVITASFGDVKDTEWRTVTFEAKIKSGQSGKEIKNTAKVTVDEIKEPEEPTTTVKVDPKEPKLESKKSSKLEKKAEGNTDAKNPEVGDTIRYTITTNNTIEDSLVKDLVISDTIPSGLSYVAGSLEVDGKKVTDAKDDDAGHVVDGKVTGSFGDVTDTKEHTVTFLVTVDKGQSGKDIKNIAIVGGENTGDPDEPEEEVKIYPREPKLDSKKSSKLEKKAEGNTDAKNPEVGDTIRYTITTKNTIEDSLVKNLVISDTIPSGLSYVAGSLEVDGKKVTDAKDDDAGHVVDGKVTGSFGDVTDTKEHTVTFLVTVDKGQSGKDIKNIAVVGGENTGDPDEPEEEVKIYPREPKLEAEKSATNAEKGKETFEVGDTIIYTIKTRNKVSDSLVSNLMIEDTLPAGLELIADSLKASHGGTVEEKDGVITASFGDVKDTEWRIVTFKAKIKSGQSGKDIKNTAKVTVDEIEEPEEPTTTVKVDPKAPKLDSKKSSKLEKKAEGNTDAKNPEVGDTIRYTITTKNTIEDSLVENLVITDTIPSGLSYVAGSLEVDGKQVTDAKDEDAGHVVDGKVTGNFGDVTDTKAHTVSFLVTVDKGQSGKDIKNIAVVGGENIGDPDEPEEEVKIYPREPKLESEKSATNAEKGKEKFEVDDTIVYTIKTRNKVSDSLVQNLTITDKLPAGLEYVADSLKVSHEGTGDFKDGTVTATFGDVKDTEWRTITFQAKIKSGQSGKELKNIAVVDGDNIDKPDEPEEEVTVDPKDPTLQSEKSAKLEAKADGNKDKDNPEVGDTLLYTIKTKNKSADSLVKNLVISDEIPEGLEYVAGSLKVDGQSVTDAKDDDKGYAVDEKIVGQFGDIKDTNWHTVEFLVKVKTGQSGKDIKNIATVDGDNIDKPDKPEEEVQIHPRHSVLESEKSASNIEKGKEKFEVGDTIVYTIKTRNKVSDSLVQNLTITDKLPAGLEYVTDSLKVSHEGAGEFKDGAITATFGDVKDTEWRTVTFQAKIKSGQSGNTIENIAIVDGDNIDKPDEPEEEVTVDPKNPTLQSEKSAKLEAKAEGNKDTEHSEVGDTLRYTIKTQNTIEDSFVKNLVISDEIPEGLEYVADSLKVDGESVTDAKDDDKGYAVDGKIVGQFGNIKDTNWHTVEFLVKVKSGQAGKDIKNIAVVDGDNIDKPDKPEEVVQVYPRHSVLESEKLAMNLEKGKDTFKVGDTVVYTIKARNTVSDSLVENLKITDKLPAELEYVDGSLEVSHEGTGEFKDGTITANFGDVKDTEWRTVTFTATIQSDQSGETIKNIATVSSDNVPDSNYPEAKIDVDPKDPAPKPDPGVDNSGGKTPPSKTEKEEGKKLPNTATNIFNYGLLGVIIVIAGLLGLRRRKSS</sequence>
<feature type="region of interest" description="Disordered" evidence="1">
    <location>
        <begin position="2352"/>
        <end position="2397"/>
    </location>
</feature>
<name>A0ABR8VMW8_9BACI</name>
<feature type="region of interest" description="Disordered" evidence="1">
    <location>
        <begin position="1654"/>
        <end position="1697"/>
    </location>
</feature>
<dbReference type="Gene3D" id="2.60.40.740">
    <property type="match status" value="17"/>
</dbReference>
<dbReference type="PANTHER" id="PTHR34819:SF3">
    <property type="entry name" value="CELL SURFACE PROTEIN"/>
    <property type="match status" value="1"/>
</dbReference>
<feature type="domain" description="DUF11" evidence="3">
    <location>
        <begin position="2532"/>
        <end position="2634"/>
    </location>
</feature>
<accession>A0ABR8VMW8</accession>
<feature type="compositionally biased region" description="Basic and acidic residues" evidence="1">
    <location>
        <begin position="2090"/>
        <end position="2118"/>
    </location>
</feature>
<evidence type="ECO:0000256" key="1">
    <source>
        <dbReference type="SAM" id="MobiDB-lite"/>
    </source>
</evidence>
<feature type="domain" description="DUF11" evidence="3">
    <location>
        <begin position="499"/>
        <end position="630"/>
    </location>
</feature>
<feature type="compositionally biased region" description="Basic and acidic residues" evidence="1">
    <location>
        <begin position="2655"/>
        <end position="2672"/>
    </location>
</feature>
<feature type="domain" description="DUF11" evidence="3">
    <location>
        <begin position="1691"/>
        <end position="1806"/>
    </location>
</feature>
<feature type="domain" description="DUF11" evidence="3">
    <location>
        <begin position="977"/>
        <end position="1110"/>
    </location>
</feature>
<feature type="domain" description="DUF11" evidence="3">
    <location>
        <begin position="1836"/>
        <end position="1951"/>
    </location>
</feature>
<dbReference type="Gene3D" id="2.120.10.30">
    <property type="entry name" value="TolB, C-terminal domain"/>
    <property type="match status" value="1"/>
</dbReference>
<feature type="compositionally biased region" description="Basic and acidic residues" evidence="1">
    <location>
        <begin position="191"/>
        <end position="206"/>
    </location>
</feature>
<keyword evidence="2" id="KW-0472">Membrane</keyword>
<dbReference type="Gene3D" id="2.60.120.260">
    <property type="entry name" value="Galactose-binding domain-like"/>
    <property type="match status" value="1"/>
</dbReference>